<reference evidence="2 3" key="1">
    <citation type="journal article" date="2020" name="Nature">
        <title>Six reference-quality genomes reveal evolution of bat adaptations.</title>
        <authorList>
            <person name="Jebb D."/>
            <person name="Huang Z."/>
            <person name="Pippel M."/>
            <person name="Hughes G.M."/>
            <person name="Lavrichenko K."/>
            <person name="Devanna P."/>
            <person name="Winkler S."/>
            <person name="Jermiin L.S."/>
            <person name="Skirmuntt E.C."/>
            <person name="Katzourakis A."/>
            <person name="Burkitt-Gray L."/>
            <person name="Ray D.A."/>
            <person name="Sullivan K.A.M."/>
            <person name="Roscito J.G."/>
            <person name="Kirilenko B.M."/>
            <person name="Davalos L.M."/>
            <person name="Corthals A.P."/>
            <person name="Power M.L."/>
            <person name="Jones G."/>
            <person name="Ransome R.D."/>
            <person name="Dechmann D.K.N."/>
            <person name="Locatelli A.G."/>
            <person name="Puechmaille S.J."/>
            <person name="Fedrigo O."/>
            <person name="Jarvis E.D."/>
            <person name="Hiller M."/>
            <person name="Vernes S.C."/>
            <person name="Myers E.W."/>
            <person name="Teeling E.C."/>
        </authorList>
    </citation>
    <scope>NUCLEOTIDE SEQUENCE [LARGE SCALE GENOMIC DNA]</scope>
    <source>
        <strain evidence="2">MMyoMyo1</strain>
        <tissue evidence="2">Flight muscle</tissue>
    </source>
</reference>
<gene>
    <name evidence="2" type="ORF">mMyoMyo1_008488</name>
</gene>
<name>A0A7J7V3N4_MYOMY</name>
<organism evidence="2 3">
    <name type="scientific">Myotis myotis</name>
    <name type="common">Greater mouse-eared bat</name>
    <name type="synonym">Vespertilio myotis</name>
    <dbReference type="NCBI Taxonomy" id="51298"/>
    <lineage>
        <taxon>Eukaryota</taxon>
        <taxon>Metazoa</taxon>
        <taxon>Chordata</taxon>
        <taxon>Craniata</taxon>
        <taxon>Vertebrata</taxon>
        <taxon>Euteleostomi</taxon>
        <taxon>Mammalia</taxon>
        <taxon>Eutheria</taxon>
        <taxon>Laurasiatheria</taxon>
        <taxon>Chiroptera</taxon>
        <taxon>Yangochiroptera</taxon>
        <taxon>Vespertilionidae</taxon>
        <taxon>Myotis</taxon>
    </lineage>
</organism>
<sequence length="225" mass="24136">MQGTMTRQRQCHLPQNGGQACVMLPGGPHSTHQWNQTRPCPQDGCPNATCSGELVFWPCAPCPLTCDDISDQTVCPADRPCSSPVNCGWPVCLAQCPGDMVFHSAEQCRQEGGPCSWLCLVQGPGVECTSFCAPGCTCPPGLFLHNASCLPRTRCPCQMHGHVYEPGAVAHLKSCTNCGLWLEPLDPVESLQPQLQRRDPSAFLGRHCAPGSLWGCCMPGPQYGG</sequence>
<dbReference type="EMBL" id="JABWUV010000011">
    <property type="protein sequence ID" value="KAF6319749.1"/>
    <property type="molecule type" value="Genomic_DNA"/>
</dbReference>
<protein>
    <submittedName>
        <fullName evidence="2">Uncharacterized protein</fullName>
    </submittedName>
</protein>
<dbReference type="Proteomes" id="UP000527355">
    <property type="component" value="Unassembled WGS sequence"/>
</dbReference>
<dbReference type="PROSITE" id="PS51257">
    <property type="entry name" value="PROKAR_LIPOPROTEIN"/>
    <property type="match status" value="1"/>
</dbReference>
<dbReference type="InterPro" id="IPR036084">
    <property type="entry name" value="Ser_inhib-like_sf"/>
</dbReference>
<dbReference type="AlphaFoldDB" id="A0A7J7V3N4"/>
<evidence type="ECO:0000256" key="1">
    <source>
        <dbReference type="ARBA" id="ARBA00023157"/>
    </source>
</evidence>
<keyword evidence="3" id="KW-1185">Reference proteome</keyword>
<proteinExistence type="predicted"/>
<evidence type="ECO:0000313" key="2">
    <source>
        <dbReference type="EMBL" id="KAF6319749.1"/>
    </source>
</evidence>
<dbReference type="SUPFAM" id="SSF57567">
    <property type="entry name" value="Serine protease inhibitors"/>
    <property type="match status" value="1"/>
</dbReference>
<dbReference type="Gene3D" id="2.10.25.10">
    <property type="entry name" value="Laminin"/>
    <property type="match status" value="1"/>
</dbReference>
<accession>A0A7J7V3N4</accession>
<dbReference type="FunFam" id="2.10.25.10:FF:000055">
    <property type="entry name" value="alpha-tectorin isoform X1"/>
    <property type="match status" value="1"/>
</dbReference>
<comment type="caution">
    <text evidence="2">The sequence shown here is derived from an EMBL/GenBank/DDBJ whole genome shotgun (WGS) entry which is preliminary data.</text>
</comment>
<keyword evidence="1" id="KW-1015">Disulfide bond</keyword>
<evidence type="ECO:0000313" key="3">
    <source>
        <dbReference type="Proteomes" id="UP000527355"/>
    </source>
</evidence>